<evidence type="ECO:0000313" key="1">
    <source>
        <dbReference type="EMBL" id="UWZ39973.1"/>
    </source>
</evidence>
<dbReference type="Pfam" id="PF10025">
    <property type="entry name" value="DUF2267"/>
    <property type="match status" value="1"/>
</dbReference>
<evidence type="ECO:0000313" key="2">
    <source>
        <dbReference type="Proteomes" id="UP001058271"/>
    </source>
</evidence>
<dbReference type="InterPro" id="IPR038282">
    <property type="entry name" value="DUF2267_sf"/>
</dbReference>
<dbReference type="Proteomes" id="UP001058271">
    <property type="component" value="Chromosome"/>
</dbReference>
<dbReference type="RefSeq" id="WP_260729412.1">
    <property type="nucleotide sequence ID" value="NZ_BAAABS010000090.1"/>
</dbReference>
<protein>
    <submittedName>
        <fullName evidence="1">DUF2267 domain-containing protein</fullName>
    </submittedName>
</protein>
<gene>
    <name evidence="1" type="ORF">Drose_18260</name>
</gene>
<dbReference type="InterPro" id="IPR018727">
    <property type="entry name" value="DUF2267"/>
</dbReference>
<dbReference type="EMBL" id="CP073721">
    <property type="protein sequence ID" value="UWZ39973.1"/>
    <property type="molecule type" value="Genomic_DNA"/>
</dbReference>
<organism evidence="1 2">
    <name type="scientific">Dactylosporangium roseum</name>
    <dbReference type="NCBI Taxonomy" id="47989"/>
    <lineage>
        <taxon>Bacteria</taxon>
        <taxon>Bacillati</taxon>
        <taxon>Actinomycetota</taxon>
        <taxon>Actinomycetes</taxon>
        <taxon>Micromonosporales</taxon>
        <taxon>Micromonosporaceae</taxon>
        <taxon>Dactylosporangium</taxon>
    </lineage>
</organism>
<accession>A0ABY5ZG90</accession>
<sequence>MDEREFAAAVAQRAGLAKEEAADLVRGTLEEVGNQISGGEVKGLAVDLPPGLAGHLPRHDGRSRPVPLQEFIRRLSERTGLTENDVSRGVGAVLSGLERLPDGGHVRHALSQLPSDYRRLMATG</sequence>
<dbReference type="Gene3D" id="1.10.490.110">
    <property type="entry name" value="Uncharacterized conserved protein DUF2267"/>
    <property type="match status" value="1"/>
</dbReference>
<name>A0ABY5ZG90_9ACTN</name>
<reference evidence="1" key="1">
    <citation type="submission" date="2021-04" db="EMBL/GenBank/DDBJ databases">
        <title>Biosynthetic gene clusters of Dactylosporangioum roseum.</title>
        <authorList>
            <person name="Hartkoorn R.C."/>
            <person name="Beaudoing E."/>
            <person name="Hot D."/>
            <person name="Moureu S."/>
        </authorList>
    </citation>
    <scope>NUCLEOTIDE SEQUENCE</scope>
    <source>
        <strain evidence="1">NRRL B-16295</strain>
    </source>
</reference>
<proteinExistence type="predicted"/>
<keyword evidence="2" id="KW-1185">Reference proteome</keyword>